<dbReference type="FunFam" id="3.30.420.10:FF:000059">
    <property type="entry name" value="Exosome complex exonuclease Rrp6"/>
    <property type="match status" value="1"/>
</dbReference>
<sequence>MAPHDPSTEFSAFQDDVFSSVMSTVKAASSLASYDLDFERSSDPSFARELDKTNIRILQLASSLLKSAAAGSELAVPSLETAEDVEDRWPEVVEIADNMLEQADTCLDEYTGAIKQKHPDLPNARSDTSQRLSKNAQRSKIFSANSWASRNMVKPQLSFAVKPDPLDDSPFKPLLTSKPHAMVPLEESIFLTEIEDIYTGRKYSAYQHPYKKEIERSKYPPALYQKKEPIEYAPLEETPAVWVDTQEKLDQMLKELKEAEEIAVDLEHHDNRSFVGFVCLMQISTRKKDWIVDTLKLRGELQILNEVFCDPKIIKVLHGAYMDIIWLQRDFGLYVVNLFDTYYAAKTLGFPGHGLAFLLKKYIDFDADKQYQLADWRLRPLPIEMLRYAQSDTHFLLHIFDHLRNALLSYPFPEPGAPESKLAHVLTGSRDTALRLYSREPYDAENGIGQFGWANILIKQNNHGLNPEQMAVFKALHQWRDTAARMEDEGHHYVLPKHHLFSLSKLMPDGAAEVLRAAGHPGDILKRRVDEVVAAIRRGRESQEATSWRELQAKMAAETAAITALKTSSSADVAMARRIDIFRIASTPLPAASSNTLPNSTLPLRAGASTFWGAAEPEPRFVDPLITSGDDNDGKAPPSLAVPLPQLTAEVFIDSSVPSQTPEASSSAPKGPGAPAEHEYIRPESRPSKPTEENVMIIRQVGGGRKRKHDATRSPSEEAAEEPSSITNVPVAEDETVGSKGKLSKAERKAAKKAKKEAATVAAQAADGPQPSFEPFDYASAPSVLHGKGRSVDDGKRGKKERKKKERLFEPFKGVGDAPKSLGRGQKERAGRTGTFK</sequence>
<dbReference type="GO" id="GO:0071037">
    <property type="term" value="P:nuclear polyadenylation-dependent snRNA catabolic process"/>
    <property type="evidence" value="ECO:0007669"/>
    <property type="project" value="TreeGrafter"/>
</dbReference>
<dbReference type="EMBL" id="ML220113">
    <property type="protein sequence ID" value="TGZ83866.1"/>
    <property type="molecule type" value="Genomic_DNA"/>
</dbReference>
<dbReference type="InterPro" id="IPR036397">
    <property type="entry name" value="RNaseH_sf"/>
</dbReference>
<evidence type="ECO:0000259" key="11">
    <source>
        <dbReference type="PROSITE" id="PS50967"/>
    </source>
</evidence>
<dbReference type="Pfam" id="PF00570">
    <property type="entry name" value="HRDC"/>
    <property type="match status" value="1"/>
</dbReference>
<dbReference type="GO" id="GO:0000175">
    <property type="term" value="F:3'-5'-RNA exonuclease activity"/>
    <property type="evidence" value="ECO:0007669"/>
    <property type="project" value="InterPro"/>
</dbReference>
<dbReference type="GO" id="GO:0071038">
    <property type="term" value="P:TRAMP-dependent tRNA surveillance pathway"/>
    <property type="evidence" value="ECO:0007669"/>
    <property type="project" value="TreeGrafter"/>
</dbReference>
<feature type="region of interest" description="Disordered" evidence="10">
    <location>
        <begin position="622"/>
        <end position="641"/>
    </location>
</feature>
<feature type="coiled-coil region" evidence="9">
    <location>
        <begin position="242"/>
        <end position="269"/>
    </location>
</feature>
<dbReference type="Proteomes" id="UP000298138">
    <property type="component" value="Unassembled WGS sequence"/>
</dbReference>
<evidence type="ECO:0000256" key="4">
    <source>
        <dbReference type="ARBA" id="ARBA00022801"/>
    </source>
</evidence>
<dbReference type="InterPro" id="IPR012337">
    <property type="entry name" value="RNaseH-like_sf"/>
</dbReference>
<evidence type="ECO:0000256" key="8">
    <source>
        <dbReference type="ARBA" id="ARBA00043957"/>
    </source>
</evidence>
<dbReference type="PANTHER" id="PTHR12124:SF47">
    <property type="entry name" value="EXOSOME COMPONENT 10"/>
    <property type="match status" value="1"/>
</dbReference>
<evidence type="ECO:0000256" key="6">
    <source>
        <dbReference type="ARBA" id="ARBA00022839"/>
    </source>
</evidence>
<dbReference type="FunCoup" id="A0A4S2N466">
    <property type="interactions" value="954"/>
</dbReference>
<keyword evidence="3" id="KW-0540">Nuclease</keyword>
<dbReference type="GO" id="GO:0000166">
    <property type="term" value="F:nucleotide binding"/>
    <property type="evidence" value="ECO:0007669"/>
    <property type="project" value="InterPro"/>
</dbReference>
<dbReference type="SUPFAM" id="SSF53098">
    <property type="entry name" value="Ribonuclease H-like"/>
    <property type="match status" value="1"/>
</dbReference>
<feature type="compositionally biased region" description="Polar residues" evidence="10">
    <location>
        <begin position="125"/>
        <end position="135"/>
    </location>
</feature>
<dbReference type="CDD" id="cd06147">
    <property type="entry name" value="Rrp6p_like_exo"/>
    <property type="match status" value="1"/>
</dbReference>
<dbReference type="Pfam" id="PF08066">
    <property type="entry name" value="PMC2NT"/>
    <property type="match status" value="1"/>
</dbReference>
<dbReference type="GO" id="GO:0071051">
    <property type="term" value="P:poly(A)-dependent snoRNA 3'-end processing"/>
    <property type="evidence" value="ECO:0007669"/>
    <property type="project" value="TreeGrafter"/>
</dbReference>
<organism evidence="12 13">
    <name type="scientific">Ascodesmis nigricans</name>
    <dbReference type="NCBI Taxonomy" id="341454"/>
    <lineage>
        <taxon>Eukaryota</taxon>
        <taxon>Fungi</taxon>
        <taxon>Dikarya</taxon>
        <taxon>Ascomycota</taxon>
        <taxon>Pezizomycotina</taxon>
        <taxon>Pezizomycetes</taxon>
        <taxon>Pezizales</taxon>
        <taxon>Ascodesmidaceae</taxon>
        <taxon>Ascodesmis</taxon>
    </lineage>
</organism>
<dbReference type="Gene3D" id="1.10.150.80">
    <property type="entry name" value="HRDC domain"/>
    <property type="match status" value="1"/>
</dbReference>
<feature type="compositionally biased region" description="Polar residues" evidence="10">
    <location>
        <begin position="656"/>
        <end position="668"/>
    </location>
</feature>
<evidence type="ECO:0000256" key="5">
    <source>
        <dbReference type="ARBA" id="ARBA00022835"/>
    </source>
</evidence>
<feature type="region of interest" description="Disordered" evidence="10">
    <location>
        <begin position="656"/>
        <end position="837"/>
    </location>
</feature>
<dbReference type="InterPro" id="IPR002562">
    <property type="entry name" value="3'-5'_exonuclease_dom"/>
</dbReference>
<dbReference type="SMART" id="SM00341">
    <property type="entry name" value="HRDC"/>
    <property type="match status" value="1"/>
</dbReference>
<keyword evidence="9" id="KW-0175">Coiled coil</keyword>
<name>A0A4S2N466_9PEZI</name>
<keyword evidence="6" id="KW-0269">Exonuclease</keyword>
<dbReference type="InParanoid" id="A0A4S2N466"/>
<evidence type="ECO:0000313" key="13">
    <source>
        <dbReference type="Proteomes" id="UP000298138"/>
    </source>
</evidence>
<dbReference type="STRING" id="341454.A0A4S2N466"/>
<dbReference type="SUPFAM" id="SSF47819">
    <property type="entry name" value="HRDC-like"/>
    <property type="match status" value="1"/>
</dbReference>
<gene>
    <name evidence="12" type="ORF">EX30DRAFT_393414</name>
</gene>
<dbReference type="AlphaFoldDB" id="A0A4S2N466"/>
<keyword evidence="7" id="KW-0539">Nucleus</keyword>
<keyword evidence="13" id="KW-1185">Reference proteome</keyword>
<feature type="region of interest" description="Disordered" evidence="10">
    <location>
        <begin position="116"/>
        <end position="135"/>
    </location>
</feature>
<proteinExistence type="inferred from homology"/>
<dbReference type="GO" id="GO:0071039">
    <property type="term" value="P:nuclear polyadenylation-dependent CUT catabolic process"/>
    <property type="evidence" value="ECO:0007669"/>
    <property type="project" value="TreeGrafter"/>
</dbReference>
<comment type="subcellular location">
    <subcellularLocation>
        <location evidence="1">Nucleus</location>
    </subcellularLocation>
</comment>
<feature type="domain" description="HRDC" evidence="11">
    <location>
        <begin position="466"/>
        <end position="546"/>
    </location>
</feature>
<keyword evidence="2" id="KW-0698">rRNA processing</keyword>
<evidence type="ECO:0000256" key="7">
    <source>
        <dbReference type="ARBA" id="ARBA00023242"/>
    </source>
</evidence>
<dbReference type="FunFam" id="1.10.150.80:FF:000001">
    <property type="entry name" value="Putative exosome component 10"/>
    <property type="match status" value="1"/>
</dbReference>
<dbReference type="InterPro" id="IPR045092">
    <property type="entry name" value="Rrp6-like"/>
</dbReference>
<accession>A0A4S2N466</accession>
<dbReference type="GO" id="GO:0071035">
    <property type="term" value="P:nuclear polyadenylation-dependent rRNA catabolic process"/>
    <property type="evidence" value="ECO:0007669"/>
    <property type="project" value="TreeGrafter"/>
</dbReference>
<dbReference type="InterPro" id="IPR044876">
    <property type="entry name" value="HRDC_dom_sf"/>
</dbReference>
<dbReference type="GO" id="GO:0071044">
    <property type="term" value="P:histone mRNA catabolic process"/>
    <property type="evidence" value="ECO:0007669"/>
    <property type="project" value="TreeGrafter"/>
</dbReference>
<dbReference type="PROSITE" id="PS50967">
    <property type="entry name" value="HRDC"/>
    <property type="match status" value="1"/>
</dbReference>
<evidence type="ECO:0000313" key="12">
    <source>
        <dbReference type="EMBL" id="TGZ83866.1"/>
    </source>
</evidence>
<dbReference type="InterPro" id="IPR012588">
    <property type="entry name" value="Exosome-assoc_fac_Rrp6_N"/>
</dbReference>
<dbReference type="SMART" id="SM00474">
    <property type="entry name" value="35EXOc"/>
    <property type="match status" value="1"/>
</dbReference>
<dbReference type="InterPro" id="IPR049559">
    <property type="entry name" value="Rrp6p-like_exo"/>
</dbReference>
<keyword evidence="4" id="KW-0378">Hydrolase</keyword>
<feature type="compositionally biased region" description="Basic and acidic residues" evidence="10">
    <location>
        <begin position="676"/>
        <end position="692"/>
    </location>
</feature>
<dbReference type="Pfam" id="PF01612">
    <property type="entry name" value="DNA_pol_A_exo1"/>
    <property type="match status" value="1"/>
</dbReference>
<dbReference type="GO" id="GO:0003727">
    <property type="term" value="F:single-stranded RNA binding"/>
    <property type="evidence" value="ECO:0007669"/>
    <property type="project" value="TreeGrafter"/>
</dbReference>
<dbReference type="Gene3D" id="3.30.420.10">
    <property type="entry name" value="Ribonuclease H-like superfamily/Ribonuclease H"/>
    <property type="match status" value="1"/>
</dbReference>
<evidence type="ECO:0000256" key="9">
    <source>
        <dbReference type="SAM" id="Coils"/>
    </source>
</evidence>
<dbReference type="GO" id="GO:0071040">
    <property type="term" value="P:nuclear polyadenylation-dependent antisense transcript catabolic process"/>
    <property type="evidence" value="ECO:0007669"/>
    <property type="project" value="TreeGrafter"/>
</dbReference>
<evidence type="ECO:0000256" key="2">
    <source>
        <dbReference type="ARBA" id="ARBA00022552"/>
    </source>
</evidence>
<dbReference type="GO" id="GO:0071036">
    <property type="term" value="P:nuclear polyadenylation-dependent snoRNA catabolic process"/>
    <property type="evidence" value="ECO:0007669"/>
    <property type="project" value="TreeGrafter"/>
</dbReference>
<evidence type="ECO:0000256" key="3">
    <source>
        <dbReference type="ARBA" id="ARBA00022722"/>
    </source>
</evidence>
<keyword evidence="5" id="KW-0271">Exosome</keyword>
<evidence type="ECO:0000256" key="1">
    <source>
        <dbReference type="ARBA" id="ARBA00004123"/>
    </source>
</evidence>
<evidence type="ECO:0000256" key="10">
    <source>
        <dbReference type="SAM" id="MobiDB-lite"/>
    </source>
</evidence>
<dbReference type="PANTHER" id="PTHR12124">
    <property type="entry name" value="POLYMYOSITIS/SCLERODERMA AUTOANTIGEN-RELATED"/>
    <property type="match status" value="1"/>
</dbReference>
<feature type="compositionally biased region" description="Basic residues" evidence="10">
    <location>
        <begin position="797"/>
        <end position="806"/>
    </location>
</feature>
<dbReference type="InterPro" id="IPR002121">
    <property type="entry name" value="HRDC_dom"/>
</dbReference>
<protein>
    <recommendedName>
        <fullName evidence="11">HRDC domain-containing protein</fullName>
    </recommendedName>
</protein>
<dbReference type="InterPro" id="IPR010997">
    <property type="entry name" value="HRDC-like_sf"/>
</dbReference>
<dbReference type="GO" id="GO:0000467">
    <property type="term" value="P:exonucleolytic trimming to generate mature 3'-end of 5.8S rRNA from tricistronic rRNA transcript (SSU-rRNA, 5.8S rRNA, LSU-rRNA)"/>
    <property type="evidence" value="ECO:0007669"/>
    <property type="project" value="InterPro"/>
</dbReference>
<reference evidence="12 13" key="1">
    <citation type="submission" date="2019-04" db="EMBL/GenBank/DDBJ databases">
        <title>Comparative genomics and transcriptomics to analyze fruiting body development in filamentous ascomycetes.</title>
        <authorList>
            <consortium name="DOE Joint Genome Institute"/>
            <person name="Lutkenhaus R."/>
            <person name="Traeger S."/>
            <person name="Breuer J."/>
            <person name="Kuo A."/>
            <person name="Lipzen A."/>
            <person name="Pangilinan J."/>
            <person name="Dilworth D."/>
            <person name="Sandor L."/>
            <person name="Poggeler S."/>
            <person name="Barry K."/>
            <person name="Grigoriev I.V."/>
            <person name="Nowrousian M."/>
        </authorList>
    </citation>
    <scope>NUCLEOTIDE SEQUENCE [LARGE SCALE GENOMIC DNA]</scope>
    <source>
        <strain evidence="12 13">CBS 389.68</strain>
    </source>
</reference>
<dbReference type="GO" id="GO:0005730">
    <property type="term" value="C:nucleolus"/>
    <property type="evidence" value="ECO:0007669"/>
    <property type="project" value="TreeGrafter"/>
</dbReference>
<dbReference type="GO" id="GO:0000176">
    <property type="term" value="C:nuclear exosome (RNase complex)"/>
    <property type="evidence" value="ECO:0007669"/>
    <property type="project" value="InterPro"/>
</dbReference>
<comment type="similarity">
    <text evidence="8">Belongs to the exosome component 10/RRP6 family.</text>
</comment>
<dbReference type="OrthoDB" id="2250022at2759"/>